<proteinExistence type="predicted"/>
<name>A0A1V4IR13_9CLOT</name>
<dbReference type="EMBL" id="MZGV01000016">
    <property type="protein sequence ID" value="OPJ62225.1"/>
    <property type="molecule type" value="Genomic_DNA"/>
</dbReference>
<dbReference type="Proteomes" id="UP000190080">
    <property type="component" value="Unassembled WGS sequence"/>
</dbReference>
<dbReference type="Pfam" id="PF16800">
    <property type="entry name" value="Endopep_inhib"/>
    <property type="match status" value="1"/>
</dbReference>
<protein>
    <submittedName>
        <fullName evidence="1">Uncharacterized protein</fullName>
    </submittedName>
</protein>
<dbReference type="PROSITE" id="PS51257">
    <property type="entry name" value="PROKAR_LIPOPROTEIN"/>
    <property type="match status" value="1"/>
</dbReference>
<dbReference type="RefSeq" id="WP_079423532.1">
    <property type="nucleotide sequence ID" value="NZ_MZGV01000016.1"/>
</dbReference>
<evidence type="ECO:0000313" key="1">
    <source>
        <dbReference type="EMBL" id="OPJ62225.1"/>
    </source>
</evidence>
<accession>A0A1V4IR13</accession>
<reference evidence="1 2" key="1">
    <citation type="submission" date="2017-03" db="EMBL/GenBank/DDBJ databases">
        <title>Genome sequence of Clostridium oryzae DSM 28571.</title>
        <authorList>
            <person name="Poehlein A."/>
            <person name="Daniel R."/>
        </authorList>
    </citation>
    <scope>NUCLEOTIDE SEQUENCE [LARGE SCALE GENOMIC DNA]</scope>
    <source>
        <strain evidence="1 2">DSM 28571</strain>
    </source>
</reference>
<dbReference type="AlphaFoldDB" id="A0A1V4IR13"/>
<comment type="caution">
    <text evidence="1">The sequence shown here is derived from an EMBL/GenBank/DDBJ whole genome shotgun (WGS) entry which is preliminary data.</text>
</comment>
<keyword evidence="2" id="KW-1185">Reference proteome</keyword>
<dbReference type="Gene3D" id="3.10.450.420">
    <property type="match status" value="1"/>
</dbReference>
<sequence length="190" mass="21346">MKLLKSKKNLISIITVLAILISTLGCNVFAKSSKKITDKQAVEISFKAFYAFDKLFGLGVNGKSIDVEGREYGKISSKIKSDKAFFAYIEKKTSMGKYYSKKYENKIVKFLTVIYESNYYMVVGDPEIGVYDLASAKVKSKKYNGKNVTVTLEGKGDEGKEATTTVVLTYEKNKWVVSNWSELNEGLQMK</sequence>
<evidence type="ECO:0000313" key="2">
    <source>
        <dbReference type="Proteomes" id="UP000190080"/>
    </source>
</evidence>
<gene>
    <name evidence="1" type="ORF">CLORY_18330</name>
</gene>
<dbReference type="InterPro" id="IPR053749">
    <property type="entry name" value="TA_system-associated_sf"/>
</dbReference>
<organism evidence="1 2">
    <name type="scientific">Clostridium oryzae</name>
    <dbReference type="NCBI Taxonomy" id="1450648"/>
    <lineage>
        <taxon>Bacteria</taxon>
        <taxon>Bacillati</taxon>
        <taxon>Bacillota</taxon>
        <taxon>Clostridia</taxon>
        <taxon>Eubacteriales</taxon>
        <taxon>Clostridiaceae</taxon>
        <taxon>Clostridium</taxon>
    </lineage>
</organism>
<dbReference type="InterPro" id="IPR031841">
    <property type="entry name" value="Endopep_inhib"/>
</dbReference>